<dbReference type="RefSeq" id="WP_252620636.1">
    <property type="nucleotide sequence ID" value="NZ_CP099490.1"/>
</dbReference>
<evidence type="ECO:0000256" key="1">
    <source>
        <dbReference type="SAM" id="SignalP"/>
    </source>
</evidence>
<feature type="chain" id="PRO_5045936107" evidence="1">
    <location>
        <begin position="23"/>
        <end position="268"/>
    </location>
</feature>
<feature type="signal peptide" evidence="1">
    <location>
        <begin position="1"/>
        <end position="22"/>
    </location>
</feature>
<sequence length="268" mass="27543">MGHLRPRLVAALSALVVVVGCAVEDSGAGSTAAVLPAQVGDTATWELLDPGAVSPASQWLEVGVTRLDCSGGETGAVLEPHVSVEDERIVIRIDVEKLPDGAYDCSGNDAVPVEVHLGQPVGSGDLVDAACLDGDAVDTAACVESVRWASPTRPASSAIPDWVAPPDYSFTAQSSCGERGFIGSFAVTVEGGEVTHVEPLGDSWEGVTPAMTPTITAMLDEAREALAQGGVVEVAVDDAGVPSWISLDPMPNAIDDEACYAISDYRSA</sequence>
<gene>
    <name evidence="2" type="ORF">NF557_15660</name>
</gene>
<proteinExistence type="predicted"/>
<dbReference type="EMBL" id="CP099490">
    <property type="protein sequence ID" value="USQ76011.1"/>
    <property type="molecule type" value="Genomic_DNA"/>
</dbReference>
<dbReference type="Proteomes" id="UP001056535">
    <property type="component" value="Chromosome"/>
</dbReference>
<name>A0ABY4YHK9_9MICO</name>
<protein>
    <submittedName>
        <fullName evidence="2">DUF6174 domain-containing protein</fullName>
    </submittedName>
</protein>
<keyword evidence="1" id="KW-0732">Signal</keyword>
<dbReference type="InterPro" id="IPR046172">
    <property type="entry name" value="DUF6174"/>
</dbReference>
<accession>A0ABY4YHK9</accession>
<evidence type="ECO:0000313" key="3">
    <source>
        <dbReference type="Proteomes" id="UP001056535"/>
    </source>
</evidence>
<dbReference type="Pfam" id="PF19671">
    <property type="entry name" value="DUF6174"/>
    <property type="match status" value="1"/>
</dbReference>
<keyword evidence="3" id="KW-1185">Reference proteome</keyword>
<reference evidence="2" key="1">
    <citation type="submission" date="2022-06" db="EMBL/GenBank/DDBJ databases">
        <title>Ornithinimicrobium JY.X270.</title>
        <authorList>
            <person name="Huang Y."/>
        </authorList>
    </citation>
    <scope>NUCLEOTIDE SEQUENCE</scope>
    <source>
        <strain evidence="2">JY.X270</strain>
    </source>
</reference>
<evidence type="ECO:0000313" key="2">
    <source>
        <dbReference type="EMBL" id="USQ76011.1"/>
    </source>
</evidence>
<organism evidence="2 3">
    <name type="scientific">Ornithinimicrobium cryptoxanthini</name>
    <dbReference type="NCBI Taxonomy" id="2934161"/>
    <lineage>
        <taxon>Bacteria</taxon>
        <taxon>Bacillati</taxon>
        <taxon>Actinomycetota</taxon>
        <taxon>Actinomycetes</taxon>
        <taxon>Micrococcales</taxon>
        <taxon>Ornithinimicrobiaceae</taxon>
        <taxon>Ornithinimicrobium</taxon>
    </lineage>
</organism>
<dbReference type="PROSITE" id="PS51257">
    <property type="entry name" value="PROKAR_LIPOPROTEIN"/>
    <property type="match status" value="1"/>
</dbReference>